<accession>A0A3B0MT42</accession>
<reference evidence="3" key="1">
    <citation type="submission" date="2018-07" db="EMBL/GenBank/DDBJ databases">
        <authorList>
            <person name="Quirk P.G."/>
            <person name="Krulwich T.A."/>
        </authorList>
    </citation>
    <scope>NUCLEOTIDE SEQUENCE</scope>
    <source>
        <strain evidence="3">Anand</strain>
    </source>
</reference>
<keyword evidence="1" id="KW-0175">Coiled coil</keyword>
<gene>
    <name evidence="4" type="ORF">TAT_000246000</name>
    <name evidence="3" type="ORF">TAV_000246000</name>
</gene>
<organism evidence="3">
    <name type="scientific">Theileria annulata</name>
    <dbReference type="NCBI Taxonomy" id="5874"/>
    <lineage>
        <taxon>Eukaryota</taxon>
        <taxon>Sar</taxon>
        <taxon>Alveolata</taxon>
        <taxon>Apicomplexa</taxon>
        <taxon>Aconoidasida</taxon>
        <taxon>Piroplasmida</taxon>
        <taxon>Theileriidae</taxon>
        <taxon>Theileria</taxon>
    </lineage>
</organism>
<evidence type="ECO:0000256" key="1">
    <source>
        <dbReference type="SAM" id="Coils"/>
    </source>
</evidence>
<dbReference type="EMBL" id="UIVT01000003">
    <property type="protein sequence ID" value="SVP93467.1"/>
    <property type="molecule type" value="Genomic_DNA"/>
</dbReference>
<sequence>MCIEKVDMILNNQDYINNELKDQLYKFGQLNNIFSNQTNNTIIYNENTIKNMEAPVIYLEPPLILPKEQIKIDTEVEKFLKDSGLEIITKDMSNDPLHILNIDEVKISEKVIKSKIKKLENKRKELFEKLRKLSLESENITEFNLTNQNIKQIDKLLKNEIEKLTQIELTKKTLINKGPGIDMKNNEINLENKELEIEQNEDGVGEDEDGENVETGETEENDDDVD</sequence>
<proteinExistence type="predicted"/>
<protein>
    <submittedName>
        <fullName evidence="3">Uncharacterized protein</fullName>
    </submittedName>
</protein>
<evidence type="ECO:0000256" key="2">
    <source>
        <dbReference type="SAM" id="MobiDB-lite"/>
    </source>
</evidence>
<dbReference type="AlphaFoldDB" id="A0A3B0MT42"/>
<feature type="region of interest" description="Disordered" evidence="2">
    <location>
        <begin position="186"/>
        <end position="226"/>
    </location>
</feature>
<dbReference type="VEuPathDB" id="PiroplasmaDB:TA03935"/>
<dbReference type="EMBL" id="UIVS01000003">
    <property type="protein sequence ID" value="SVP92662.1"/>
    <property type="molecule type" value="Genomic_DNA"/>
</dbReference>
<feature type="compositionally biased region" description="Acidic residues" evidence="2">
    <location>
        <begin position="197"/>
        <end position="226"/>
    </location>
</feature>
<feature type="coiled-coil region" evidence="1">
    <location>
        <begin position="102"/>
        <end position="136"/>
    </location>
</feature>
<evidence type="ECO:0000313" key="4">
    <source>
        <dbReference type="EMBL" id="SVP93467.1"/>
    </source>
</evidence>
<name>A0A3B0MT42_THEAN</name>
<evidence type="ECO:0000313" key="3">
    <source>
        <dbReference type="EMBL" id="SVP92662.1"/>
    </source>
</evidence>